<dbReference type="RefSeq" id="WP_090135993.1">
    <property type="nucleotide sequence ID" value="NZ_FOLY01000008.1"/>
</dbReference>
<evidence type="ECO:0000256" key="6">
    <source>
        <dbReference type="PIRSR" id="PIRSR000097-2"/>
    </source>
</evidence>
<dbReference type="PANTHER" id="PTHR43827">
    <property type="entry name" value="2,5-DIKETO-D-GLUCONIC ACID REDUCTASE"/>
    <property type="match status" value="1"/>
</dbReference>
<keyword evidence="2" id="KW-0521">NADP</keyword>
<dbReference type="STRING" id="402385.SAMN05421848_3158"/>
<evidence type="ECO:0000313" key="9">
    <source>
        <dbReference type="EMBL" id="SFC88812.1"/>
    </source>
</evidence>
<dbReference type="Pfam" id="PF00248">
    <property type="entry name" value="Aldo_ket_red"/>
    <property type="match status" value="1"/>
</dbReference>
<dbReference type="SUPFAM" id="SSF51430">
    <property type="entry name" value="NAD(P)-linked oxidoreductase"/>
    <property type="match status" value="1"/>
</dbReference>
<dbReference type="FunFam" id="3.20.20.100:FF:000002">
    <property type="entry name" value="2,5-diketo-D-gluconic acid reductase A"/>
    <property type="match status" value="1"/>
</dbReference>
<dbReference type="InterPro" id="IPR036812">
    <property type="entry name" value="NAD(P)_OxRdtase_dom_sf"/>
</dbReference>
<dbReference type="InterPro" id="IPR020471">
    <property type="entry name" value="AKR"/>
</dbReference>
<keyword evidence="3" id="KW-0560">Oxidoreductase</keyword>
<evidence type="ECO:0000259" key="8">
    <source>
        <dbReference type="Pfam" id="PF00248"/>
    </source>
</evidence>
<dbReference type="GO" id="GO:0016616">
    <property type="term" value="F:oxidoreductase activity, acting on the CH-OH group of donors, NAD or NADP as acceptor"/>
    <property type="evidence" value="ECO:0007669"/>
    <property type="project" value="UniProtKB-ARBA"/>
</dbReference>
<evidence type="ECO:0000256" key="4">
    <source>
        <dbReference type="ARBA" id="ARBA00049445"/>
    </source>
</evidence>
<feature type="domain" description="NADP-dependent oxidoreductase" evidence="8">
    <location>
        <begin position="17"/>
        <end position="267"/>
    </location>
</feature>
<dbReference type="PANTHER" id="PTHR43827:SF3">
    <property type="entry name" value="NADP-DEPENDENT OXIDOREDUCTASE DOMAIN-CONTAINING PROTEIN"/>
    <property type="match status" value="1"/>
</dbReference>
<dbReference type="InterPro" id="IPR023210">
    <property type="entry name" value="NADP_OxRdtase_dom"/>
</dbReference>
<feature type="binding site" evidence="6">
    <location>
        <position position="109"/>
    </location>
    <ligand>
        <name>substrate</name>
    </ligand>
</feature>
<dbReference type="PRINTS" id="PR00069">
    <property type="entry name" value="ALDKETRDTASE"/>
</dbReference>
<feature type="site" description="Lowers pKa of active site Tyr" evidence="7">
    <location>
        <position position="76"/>
    </location>
</feature>
<organism evidence="9 10">
    <name type="scientific">Kushneria avicenniae</name>
    <dbReference type="NCBI Taxonomy" id="402385"/>
    <lineage>
        <taxon>Bacteria</taxon>
        <taxon>Pseudomonadati</taxon>
        <taxon>Pseudomonadota</taxon>
        <taxon>Gammaproteobacteria</taxon>
        <taxon>Oceanospirillales</taxon>
        <taxon>Halomonadaceae</taxon>
        <taxon>Kushneria</taxon>
    </lineage>
</organism>
<dbReference type="CDD" id="cd19071">
    <property type="entry name" value="AKR_AKR1-5-like"/>
    <property type="match status" value="1"/>
</dbReference>
<comment type="catalytic activity">
    <reaction evidence="4">
        <text>hydroxyacetone + NADP(+) = methylglyoxal + NADPH + H(+)</text>
        <dbReference type="Rhea" id="RHEA:27986"/>
        <dbReference type="ChEBI" id="CHEBI:15378"/>
        <dbReference type="ChEBI" id="CHEBI:17158"/>
        <dbReference type="ChEBI" id="CHEBI:27957"/>
        <dbReference type="ChEBI" id="CHEBI:57783"/>
        <dbReference type="ChEBI" id="CHEBI:58349"/>
    </reaction>
</comment>
<evidence type="ECO:0000256" key="3">
    <source>
        <dbReference type="ARBA" id="ARBA00023002"/>
    </source>
</evidence>
<evidence type="ECO:0000313" key="10">
    <source>
        <dbReference type="Proteomes" id="UP000199046"/>
    </source>
</evidence>
<dbReference type="EMBL" id="FOLY01000008">
    <property type="protein sequence ID" value="SFC88812.1"/>
    <property type="molecule type" value="Genomic_DNA"/>
</dbReference>
<protein>
    <submittedName>
        <fullName evidence="9">Aldo/keto reductase</fullName>
    </submittedName>
</protein>
<evidence type="ECO:0000256" key="2">
    <source>
        <dbReference type="ARBA" id="ARBA00022857"/>
    </source>
</evidence>
<gene>
    <name evidence="9" type="ORF">SAMN05421848_3158</name>
</gene>
<dbReference type="PIRSF" id="PIRSF000097">
    <property type="entry name" value="AKR"/>
    <property type="match status" value="1"/>
</dbReference>
<evidence type="ECO:0000256" key="7">
    <source>
        <dbReference type="PIRSR" id="PIRSR000097-3"/>
    </source>
</evidence>
<sequence>MILQETYTLANGVNIPKLGLGTWLIESTDAEKAVKEAIKLGYRHIDTAQDYGNEAEVAAAVKASGVSRDELFVTTKLAAQYKTYEGAVEAINGSLERMGLEYIDLMIIHSPQPWGEFGTKDRFFQGNKEAWRALEDAYEAGKLRAIGLSNFNEQDIDNILESCRVAPMVNQVLAHVSNTPKALIEYSKSKDMLVEAYSPVGHGELFKNDQIVAMAEKYGVSVPQLCIRYTLQLGLLPLPKTANPDHMQNNAEVDFEISADDMATLEGMETIKDYGDASDFPVYQ</sequence>
<feature type="active site" description="Proton donor" evidence="5">
    <location>
        <position position="51"/>
    </location>
</feature>
<proteinExistence type="inferred from homology"/>
<evidence type="ECO:0000256" key="5">
    <source>
        <dbReference type="PIRSR" id="PIRSR000097-1"/>
    </source>
</evidence>
<dbReference type="Gene3D" id="3.20.20.100">
    <property type="entry name" value="NADP-dependent oxidoreductase domain"/>
    <property type="match status" value="1"/>
</dbReference>
<name>A0A1I1MV92_9GAMM</name>
<comment type="similarity">
    <text evidence="1">Belongs to the aldo/keto reductase family.</text>
</comment>
<evidence type="ECO:0000256" key="1">
    <source>
        <dbReference type="ARBA" id="ARBA00007905"/>
    </source>
</evidence>
<reference evidence="10" key="1">
    <citation type="submission" date="2016-10" db="EMBL/GenBank/DDBJ databases">
        <authorList>
            <person name="Varghese N."/>
            <person name="Submissions S."/>
        </authorList>
    </citation>
    <scope>NUCLEOTIDE SEQUENCE [LARGE SCALE GENOMIC DNA]</scope>
    <source>
        <strain evidence="10">DSM 23439</strain>
    </source>
</reference>
<keyword evidence="10" id="KW-1185">Reference proteome</keyword>
<accession>A0A1I1MV92</accession>
<dbReference type="OrthoDB" id="9804790at2"/>
<dbReference type="AlphaFoldDB" id="A0A1I1MV92"/>
<dbReference type="Proteomes" id="UP000199046">
    <property type="component" value="Unassembled WGS sequence"/>
</dbReference>